<protein>
    <submittedName>
        <fullName evidence="3">Uncharacterized protein</fullName>
    </submittedName>
</protein>
<gene>
    <name evidence="3" type="ORF">DSM107003_38980</name>
</gene>
<feature type="transmembrane region" description="Helical" evidence="2">
    <location>
        <begin position="84"/>
        <end position="105"/>
    </location>
</feature>
<reference evidence="3 4" key="1">
    <citation type="journal article" date="2019" name="Genome Biol. Evol.">
        <title>Day and night: Metabolic profiles and evolutionary relationships of six axenic non-marine cyanobacteria.</title>
        <authorList>
            <person name="Will S.E."/>
            <person name="Henke P."/>
            <person name="Boedeker C."/>
            <person name="Huang S."/>
            <person name="Brinkmann H."/>
            <person name="Rohde M."/>
            <person name="Jarek M."/>
            <person name="Friedl T."/>
            <person name="Seufert S."/>
            <person name="Schumacher M."/>
            <person name="Overmann J."/>
            <person name="Neumann-Schaal M."/>
            <person name="Petersen J."/>
        </authorList>
    </citation>
    <scope>NUCLEOTIDE SEQUENCE [LARGE SCALE GENOMIC DNA]</scope>
    <source>
        <strain evidence="3 4">SAG 1403-4b</strain>
    </source>
</reference>
<dbReference type="RefSeq" id="WP_127055732.1">
    <property type="nucleotide sequence ID" value="NZ_RSCM01000014.1"/>
</dbReference>
<dbReference type="AlphaFoldDB" id="A0A3S1BZQ5"/>
<proteinExistence type="predicted"/>
<dbReference type="EMBL" id="RSCM01000014">
    <property type="protein sequence ID" value="RUS94365.1"/>
    <property type="molecule type" value="Genomic_DNA"/>
</dbReference>
<keyword evidence="4" id="KW-1185">Reference proteome</keyword>
<comment type="caution">
    <text evidence="3">The sequence shown here is derived from an EMBL/GenBank/DDBJ whole genome shotgun (WGS) entry which is preliminary data.</text>
</comment>
<organism evidence="3 4">
    <name type="scientific">Trichormus variabilis SAG 1403-4b</name>
    <dbReference type="NCBI Taxonomy" id="447716"/>
    <lineage>
        <taxon>Bacteria</taxon>
        <taxon>Bacillati</taxon>
        <taxon>Cyanobacteriota</taxon>
        <taxon>Cyanophyceae</taxon>
        <taxon>Nostocales</taxon>
        <taxon>Nostocaceae</taxon>
        <taxon>Trichormus</taxon>
    </lineage>
</organism>
<evidence type="ECO:0000256" key="1">
    <source>
        <dbReference type="SAM" id="MobiDB-lite"/>
    </source>
</evidence>
<evidence type="ECO:0000313" key="4">
    <source>
        <dbReference type="Proteomes" id="UP000276103"/>
    </source>
</evidence>
<accession>A0A3S1BZQ5</accession>
<evidence type="ECO:0000313" key="3">
    <source>
        <dbReference type="EMBL" id="RUS94365.1"/>
    </source>
</evidence>
<keyword evidence="2" id="KW-1133">Transmembrane helix</keyword>
<feature type="compositionally biased region" description="Polar residues" evidence="1">
    <location>
        <begin position="21"/>
        <end position="38"/>
    </location>
</feature>
<sequence>MNPKSEEDWQRRLQKLEEEMNSFSPTPAEPETQQQTSPSGFAKLNLYLERSRLWFQSLAGIKKVAVAGLAIFLGFLVLQTVFKLVASVISLALLAVLVYLGYKFFVSNSFQNKQ</sequence>
<dbReference type="OrthoDB" id="517394at2"/>
<keyword evidence="2" id="KW-0812">Transmembrane</keyword>
<feature type="region of interest" description="Disordered" evidence="1">
    <location>
        <begin position="19"/>
        <end position="38"/>
    </location>
</feature>
<keyword evidence="2" id="KW-0472">Membrane</keyword>
<dbReference type="Proteomes" id="UP000276103">
    <property type="component" value="Unassembled WGS sequence"/>
</dbReference>
<name>A0A3S1BZQ5_ANAVA</name>
<evidence type="ECO:0000256" key="2">
    <source>
        <dbReference type="SAM" id="Phobius"/>
    </source>
</evidence>
<feature type="transmembrane region" description="Helical" evidence="2">
    <location>
        <begin position="53"/>
        <end position="78"/>
    </location>
</feature>